<keyword evidence="2" id="KW-0472">Membrane</keyword>
<dbReference type="InParanoid" id="A0A6P8Z3H3"/>
<evidence type="ECO:0000313" key="3">
    <source>
        <dbReference type="Proteomes" id="UP000515158"/>
    </source>
</evidence>
<dbReference type="KEGG" id="tpal:117645214"/>
<reference evidence="4" key="1">
    <citation type="submission" date="2025-08" db="UniProtKB">
        <authorList>
            <consortium name="RefSeq"/>
        </authorList>
    </citation>
    <scope>IDENTIFICATION</scope>
    <source>
        <tissue evidence="4">Total insect</tissue>
    </source>
</reference>
<feature type="transmembrane region" description="Helical" evidence="2">
    <location>
        <begin position="111"/>
        <end position="132"/>
    </location>
</feature>
<evidence type="ECO:0000313" key="4">
    <source>
        <dbReference type="RefSeq" id="XP_034241142.1"/>
    </source>
</evidence>
<keyword evidence="2" id="KW-0812">Transmembrane</keyword>
<keyword evidence="3" id="KW-1185">Reference proteome</keyword>
<gene>
    <name evidence="4" type="primary">LOC117645214</name>
</gene>
<feature type="region of interest" description="Disordered" evidence="1">
    <location>
        <begin position="1"/>
        <end position="20"/>
    </location>
</feature>
<dbReference type="Proteomes" id="UP000515158">
    <property type="component" value="Unplaced"/>
</dbReference>
<sequence>MLLSVHTPPEMRKNIQTPDSSLGEEFSTAFHEDVLDFPKPWKLVVVAWQILGGFPIRRRPCPELGARKWLISWMLRGISVVAMGNALFANYTSYVTVNFQLGEGAYLKNALNRVSLLIMTLSSLPCILHGLLSARRLSRFINTLLLLIRELQPANQPGKRAL</sequence>
<proteinExistence type="predicted"/>
<evidence type="ECO:0000256" key="2">
    <source>
        <dbReference type="SAM" id="Phobius"/>
    </source>
</evidence>
<accession>A0A6P8Z3H3</accession>
<protein>
    <submittedName>
        <fullName evidence="4">Uncharacterized protein LOC117645214</fullName>
    </submittedName>
</protein>
<organism evidence="4">
    <name type="scientific">Thrips palmi</name>
    <name type="common">Melon thrips</name>
    <dbReference type="NCBI Taxonomy" id="161013"/>
    <lineage>
        <taxon>Eukaryota</taxon>
        <taxon>Metazoa</taxon>
        <taxon>Ecdysozoa</taxon>
        <taxon>Arthropoda</taxon>
        <taxon>Hexapoda</taxon>
        <taxon>Insecta</taxon>
        <taxon>Pterygota</taxon>
        <taxon>Neoptera</taxon>
        <taxon>Paraneoptera</taxon>
        <taxon>Thysanoptera</taxon>
        <taxon>Terebrantia</taxon>
        <taxon>Thripoidea</taxon>
        <taxon>Thripidae</taxon>
        <taxon>Thrips</taxon>
    </lineage>
</organism>
<name>A0A6P8Z3H3_THRPL</name>
<dbReference type="GeneID" id="117645214"/>
<dbReference type="OrthoDB" id="10655676at2759"/>
<feature type="transmembrane region" description="Helical" evidence="2">
    <location>
        <begin position="69"/>
        <end position="91"/>
    </location>
</feature>
<dbReference type="AlphaFoldDB" id="A0A6P8Z3H3"/>
<keyword evidence="2" id="KW-1133">Transmembrane helix</keyword>
<dbReference type="RefSeq" id="XP_034241142.1">
    <property type="nucleotide sequence ID" value="XM_034385251.1"/>
</dbReference>
<evidence type="ECO:0000256" key="1">
    <source>
        <dbReference type="SAM" id="MobiDB-lite"/>
    </source>
</evidence>